<dbReference type="PANTHER" id="PTHR11783">
    <property type="entry name" value="SULFOTRANSFERASE SULT"/>
    <property type="match status" value="1"/>
</dbReference>
<evidence type="ECO:0000313" key="5">
    <source>
        <dbReference type="Proteomes" id="UP000655420"/>
    </source>
</evidence>
<organism evidence="4 5">
    <name type="scientific">Thermohalobaculum xanthum</name>
    <dbReference type="NCBI Taxonomy" id="2753746"/>
    <lineage>
        <taxon>Bacteria</taxon>
        <taxon>Pseudomonadati</taxon>
        <taxon>Pseudomonadota</taxon>
        <taxon>Alphaproteobacteria</taxon>
        <taxon>Rhodobacterales</taxon>
        <taxon>Paracoccaceae</taxon>
        <taxon>Thermohalobaculum</taxon>
    </lineage>
</organism>
<gene>
    <name evidence="4" type="ORF">H0I76_01725</name>
</gene>
<dbReference type="EMBL" id="JAEHHL010000001">
    <property type="protein sequence ID" value="MBK0397895.1"/>
    <property type="molecule type" value="Genomic_DNA"/>
</dbReference>
<dbReference type="InterPro" id="IPR027417">
    <property type="entry name" value="P-loop_NTPase"/>
</dbReference>
<dbReference type="SUPFAM" id="SSF52540">
    <property type="entry name" value="P-loop containing nucleoside triphosphate hydrolases"/>
    <property type="match status" value="1"/>
</dbReference>
<name>A0A8J7SEH6_9RHOB</name>
<evidence type="ECO:0000256" key="2">
    <source>
        <dbReference type="ARBA" id="ARBA00022679"/>
    </source>
</evidence>
<keyword evidence="5" id="KW-1185">Reference proteome</keyword>
<dbReference type="InterPro" id="IPR000863">
    <property type="entry name" value="Sulfotransferase_dom"/>
</dbReference>
<dbReference type="GO" id="GO:0008146">
    <property type="term" value="F:sulfotransferase activity"/>
    <property type="evidence" value="ECO:0007669"/>
    <property type="project" value="InterPro"/>
</dbReference>
<dbReference type="Pfam" id="PF00685">
    <property type="entry name" value="Sulfotransfer_1"/>
    <property type="match status" value="1"/>
</dbReference>
<dbReference type="Gene3D" id="3.40.50.300">
    <property type="entry name" value="P-loop containing nucleotide triphosphate hydrolases"/>
    <property type="match status" value="1"/>
</dbReference>
<sequence>MAGNATMKSMIPHLRAAMIMSSAKANDFVARHFPSHCPFIMLAEFPRSGVNWVRDLLGDCLQLPVPRHPLFPVTFPAILQTHSPDPIRSAPVAYVLRDGRDVFVSHFWHAMAAVEGGTASRRRVLKYHPSLAEDHGGTQRRMVRFYDEWRLRPVGTSASWGKHVRNWLAPDDGAAATIIRFEALKQDPRSALRETIAALGMPVPEDFVIDFAVERNAIERQKARATSRVDNLARTRRQGSAGGWRAEMPADLQARFAEDFGRELALAGYPED</sequence>
<feature type="domain" description="Sulfotransferase" evidence="3">
    <location>
        <begin position="75"/>
        <end position="265"/>
    </location>
</feature>
<comment type="caution">
    <text evidence="4">The sequence shown here is derived from an EMBL/GenBank/DDBJ whole genome shotgun (WGS) entry which is preliminary data.</text>
</comment>
<evidence type="ECO:0000256" key="1">
    <source>
        <dbReference type="ARBA" id="ARBA00005771"/>
    </source>
</evidence>
<proteinExistence type="inferred from homology"/>
<protein>
    <submittedName>
        <fullName evidence="4">Sulfotransferase domain-containing protein</fullName>
    </submittedName>
</protein>
<dbReference type="Proteomes" id="UP000655420">
    <property type="component" value="Unassembled WGS sequence"/>
</dbReference>
<dbReference type="RefSeq" id="WP_200606174.1">
    <property type="nucleotide sequence ID" value="NZ_JAEHHL010000001.1"/>
</dbReference>
<keyword evidence="2" id="KW-0808">Transferase</keyword>
<evidence type="ECO:0000313" key="4">
    <source>
        <dbReference type="EMBL" id="MBK0397895.1"/>
    </source>
</evidence>
<comment type="similarity">
    <text evidence="1">Belongs to the sulfotransferase 1 family.</text>
</comment>
<accession>A0A8J7SEH6</accession>
<reference evidence="4" key="1">
    <citation type="submission" date="2020-12" db="EMBL/GenBank/DDBJ databases">
        <title>Bacterial taxonomy.</title>
        <authorList>
            <person name="Pan X."/>
        </authorList>
    </citation>
    <scope>NUCLEOTIDE SEQUENCE</scope>
    <source>
        <strain evidence="4">M0105</strain>
    </source>
</reference>
<dbReference type="AlphaFoldDB" id="A0A8J7SEH6"/>
<evidence type="ECO:0000259" key="3">
    <source>
        <dbReference type="Pfam" id="PF00685"/>
    </source>
</evidence>